<dbReference type="Gene3D" id="2.120.10.30">
    <property type="entry name" value="TolB, C-terminal domain"/>
    <property type="match status" value="1"/>
</dbReference>
<keyword evidence="4" id="KW-1185">Reference proteome</keyword>
<evidence type="ECO:0000313" key="4">
    <source>
        <dbReference type="Proteomes" id="UP001324287"/>
    </source>
</evidence>
<organism evidence="3 4">
    <name type="scientific">Blastococcus brunescens</name>
    <dbReference type="NCBI Taxonomy" id="1564165"/>
    <lineage>
        <taxon>Bacteria</taxon>
        <taxon>Bacillati</taxon>
        <taxon>Actinomycetota</taxon>
        <taxon>Actinomycetes</taxon>
        <taxon>Geodermatophilales</taxon>
        <taxon>Geodermatophilaceae</taxon>
        <taxon>Blastococcus</taxon>
    </lineage>
</organism>
<accession>A0ABZ1ATW0</accession>
<dbReference type="Proteomes" id="UP001324287">
    <property type="component" value="Chromosome"/>
</dbReference>
<dbReference type="PANTHER" id="PTHR36842:SF1">
    <property type="entry name" value="PROTEIN TOLB"/>
    <property type="match status" value="1"/>
</dbReference>
<name>A0ABZ1ATW0_9ACTN</name>
<feature type="region of interest" description="Disordered" evidence="2">
    <location>
        <begin position="43"/>
        <end position="65"/>
    </location>
</feature>
<proteinExistence type="inferred from homology"/>
<gene>
    <name evidence="3" type="ORF">U6N30_17770</name>
</gene>
<evidence type="ECO:0000313" key="3">
    <source>
        <dbReference type="EMBL" id="WRL61940.1"/>
    </source>
</evidence>
<dbReference type="PANTHER" id="PTHR36842">
    <property type="entry name" value="PROTEIN TOLB HOMOLOG"/>
    <property type="match status" value="1"/>
</dbReference>
<dbReference type="RefSeq" id="WP_324273299.1">
    <property type="nucleotide sequence ID" value="NZ_CP141261.1"/>
</dbReference>
<evidence type="ECO:0000256" key="1">
    <source>
        <dbReference type="ARBA" id="ARBA00009820"/>
    </source>
</evidence>
<dbReference type="InterPro" id="IPR011659">
    <property type="entry name" value="WD40"/>
</dbReference>
<dbReference type="InterPro" id="IPR011042">
    <property type="entry name" value="6-blade_b-propeller_TolB-like"/>
</dbReference>
<reference evidence="3 4" key="1">
    <citation type="submission" date="2023-12" db="EMBL/GenBank/DDBJ databases">
        <title>Blastococcus brunescens sp. nov., an actonobacterium isolated from sandstone collected in sahara desert.</title>
        <authorList>
            <person name="Gtari M."/>
            <person name="Ghodhbane F."/>
        </authorList>
    </citation>
    <scope>NUCLEOTIDE SEQUENCE [LARGE SCALE GENOMIC DNA]</scope>
    <source>
        <strain evidence="3 4">BMG 8361</strain>
    </source>
</reference>
<protein>
    <submittedName>
        <fullName evidence="3">Uncharacterized protein</fullName>
    </submittedName>
</protein>
<dbReference type="EMBL" id="CP141261">
    <property type="protein sequence ID" value="WRL61940.1"/>
    <property type="molecule type" value="Genomic_DNA"/>
</dbReference>
<evidence type="ECO:0000256" key="2">
    <source>
        <dbReference type="SAM" id="MobiDB-lite"/>
    </source>
</evidence>
<dbReference type="SUPFAM" id="SSF82171">
    <property type="entry name" value="DPP6 N-terminal domain-like"/>
    <property type="match status" value="1"/>
</dbReference>
<dbReference type="Pfam" id="PF07676">
    <property type="entry name" value="PD40"/>
    <property type="match status" value="2"/>
</dbReference>
<comment type="similarity">
    <text evidence="1">Belongs to the TolB family.</text>
</comment>
<sequence>MRPDDLALLRTPGAPTVSPDGRMAVVAVARPDVEADEYRSQLWAVPTDGSAPARPVTSGSRDSAPAYSPDGRWLAFLSAEPGGRPQVALLPTAGGEPRTLTGHRLGAGAPVWSPDSRRLAYVARVPEQGRYGTVDGVGAEAEPPRLITSLQYRRDGVGFLADKPSQVFVLDLPADFADDTAPLPEPEQVTTGDADCEDVAWGPDGEELVFVSARHPGPTGISCGTCTRSARTAPGCGG</sequence>